<sequence>MIWIIDFLDFIFAEENLENEFLIITMISIYNTIHKMDFKHHTYNVELLNPRFDLGFITIQVHRYWQ</sequence>
<accession>A0A086ADX3</accession>
<organism evidence="1 3">
    <name type="scientific">Flavobacterium hydatis</name>
    <name type="common">Cytophaga aquatilis</name>
    <dbReference type="NCBI Taxonomy" id="991"/>
    <lineage>
        <taxon>Bacteria</taxon>
        <taxon>Pseudomonadati</taxon>
        <taxon>Bacteroidota</taxon>
        <taxon>Flavobacteriia</taxon>
        <taxon>Flavobacteriales</taxon>
        <taxon>Flavobacteriaceae</taxon>
        <taxon>Flavobacterium</taxon>
    </lineage>
</organism>
<evidence type="ECO:0000313" key="2">
    <source>
        <dbReference type="EMBL" id="OXA87743.1"/>
    </source>
</evidence>
<evidence type="ECO:0000313" key="3">
    <source>
        <dbReference type="Proteomes" id="UP000028712"/>
    </source>
</evidence>
<gene>
    <name evidence="2" type="ORF">B0A62_22305</name>
    <name evidence="1" type="ORF">IW20_16425</name>
</gene>
<evidence type="ECO:0000313" key="4">
    <source>
        <dbReference type="Proteomes" id="UP000198424"/>
    </source>
</evidence>
<dbReference type="AlphaFoldDB" id="A0A086ADX3"/>
<dbReference type="EMBL" id="JPRM01000026">
    <property type="protein sequence ID" value="KFF14887.1"/>
    <property type="molecule type" value="Genomic_DNA"/>
</dbReference>
<comment type="caution">
    <text evidence="1">The sequence shown here is derived from an EMBL/GenBank/DDBJ whole genome shotgun (WGS) entry which is preliminary data.</text>
</comment>
<reference evidence="1 3" key="1">
    <citation type="submission" date="2014-07" db="EMBL/GenBank/DDBJ databases">
        <title>Genome of Flavobacterium hydatis DSM 2063.</title>
        <authorList>
            <person name="Pipes S.E."/>
            <person name="Stropko S.J."/>
            <person name="Newman J.D."/>
        </authorList>
    </citation>
    <scope>NUCLEOTIDE SEQUENCE [LARGE SCALE GENOMIC DNA]</scope>
    <source>
        <strain evidence="1 3">DSM 2063</strain>
    </source>
</reference>
<proteinExistence type="predicted"/>
<protein>
    <submittedName>
        <fullName evidence="1">Uncharacterized protein</fullName>
    </submittedName>
</protein>
<dbReference type="Proteomes" id="UP000198424">
    <property type="component" value="Unassembled WGS sequence"/>
</dbReference>
<reference evidence="2 4" key="2">
    <citation type="submission" date="2016-11" db="EMBL/GenBank/DDBJ databases">
        <title>Whole genomes of Flavobacteriaceae.</title>
        <authorList>
            <person name="Stine C."/>
            <person name="Li C."/>
            <person name="Tadesse D."/>
        </authorList>
    </citation>
    <scope>NUCLEOTIDE SEQUENCE [LARGE SCALE GENOMIC DNA]</scope>
    <source>
        <strain evidence="2 4">ATCC 29551</strain>
    </source>
</reference>
<dbReference type="EMBL" id="MUGY01000035">
    <property type="protein sequence ID" value="OXA87743.1"/>
    <property type="molecule type" value="Genomic_DNA"/>
</dbReference>
<dbReference type="eggNOG" id="ENOG5030ZG5">
    <property type="taxonomic scope" value="Bacteria"/>
</dbReference>
<evidence type="ECO:0000313" key="1">
    <source>
        <dbReference type="EMBL" id="KFF14887.1"/>
    </source>
</evidence>
<keyword evidence="4" id="KW-1185">Reference proteome</keyword>
<name>A0A086ADX3_FLAHY</name>
<dbReference type="Proteomes" id="UP000028712">
    <property type="component" value="Unassembled WGS sequence"/>
</dbReference>